<dbReference type="OrthoDB" id="413582at2759"/>
<feature type="region of interest" description="Disordered" evidence="12">
    <location>
        <begin position="381"/>
        <end position="428"/>
    </location>
</feature>
<evidence type="ECO:0000256" key="7">
    <source>
        <dbReference type="ARBA" id="ARBA00047899"/>
    </source>
</evidence>
<comment type="similarity">
    <text evidence="10">Belongs to the protein kinase superfamily.</text>
</comment>
<keyword evidence="2 10" id="KW-0723">Serine/threonine-protein kinase</keyword>
<dbReference type="Gene3D" id="1.10.510.10">
    <property type="entry name" value="Transferase(Phosphotransferase) domain 1"/>
    <property type="match status" value="1"/>
</dbReference>
<dbReference type="PROSITE" id="PS50011">
    <property type="entry name" value="PROTEIN_KINASE_DOM"/>
    <property type="match status" value="1"/>
</dbReference>
<dbReference type="SMART" id="SM00220">
    <property type="entry name" value="S_TKc"/>
    <property type="match status" value="1"/>
</dbReference>
<dbReference type="Gene3D" id="3.30.200.20">
    <property type="entry name" value="Phosphorylase Kinase, domain 1"/>
    <property type="match status" value="1"/>
</dbReference>
<dbReference type="PROSITE" id="PS00108">
    <property type="entry name" value="PROTEIN_KINASE_ST"/>
    <property type="match status" value="1"/>
</dbReference>
<dbReference type="InterPro" id="IPR008271">
    <property type="entry name" value="Ser/Thr_kinase_AS"/>
</dbReference>
<dbReference type="GO" id="GO:0005524">
    <property type="term" value="F:ATP binding"/>
    <property type="evidence" value="ECO:0007669"/>
    <property type="project" value="UniProtKB-UniRule"/>
</dbReference>
<comment type="catalytic activity">
    <reaction evidence="8">
        <text>L-seryl-[protein] + ATP = O-phospho-L-seryl-[protein] + ADP + H(+)</text>
        <dbReference type="Rhea" id="RHEA:17989"/>
        <dbReference type="Rhea" id="RHEA-COMP:9863"/>
        <dbReference type="Rhea" id="RHEA-COMP:11604"/>
        <dbReference type="ChEBI" id="CHEBI:15378"/>
        <dbReference type="ChEBI" id="CHEBI:29999"/>
        <dbReference type="ChEBI" id="CHEBI:30616"/>
        <dbReference type="ChEBI" id="CHEBI:83421"/>
        <dbReference type="ChEBI" id="CHEBI:456216"/>
        <dbReference type="EC" id="2.7.11.1"/>
    </reaction>
</comment>
<evidence type="ECO:0000256" key="2">
    <source>
        <dbReference type="ARBA" id="ARBA00022527"/>
    </source>
</evidence>
<evidence type="ECO:0000256" key="11">
    <source>
        <dbReference type="SAM" id="Coils"/>
    </source>
</evidence>
<feature type="compositionally biased region" description="Low complexity" evidence="12">
    <location>
        <begin position="343"/>
        <end position="352"/>
    </location>
</feature>
<dbReference type="FunFam" id="3.30.200.20:FF:000088">
    <property type="entry name" value="Casein kinase II subunit alpha"/>
    <property type="match status" value="1"/>
</dbReference>
<dbReference type="InterPro" id="IPR011009">
    <property type="entry name" value="Kinase-like_dom_sf"/>
</dbReference>
<reference evidence="14 15" key="1">
    <citation type="submission" date="2010-05" db="EMBL/GenBank/DDBJ databases">
        <title>The Genome Sequence of Thecamonas trahens ATCC 50062.</title>
        <authorList>
            <consortium name="The Broad Institute Genome Sequencing Platform"/>
            <person name="Russ C."/>
            <person name="Cuomo C."/>
            <person name="Shea T."/>
            <person name="Young S.K."/>
            <person name="Zeng Q."/>
            <person name="Koehrsen M."/>
            <person name="Haas B."/>
            <person name="Borodovsky M."/>
            <person name="Guigo R."/>
            <person name="Alvarado L."/>
            <person name="Berlin A."/>
            <person name="Bochicchio J."/>
            <person name="Borenstein D."/>
            <person name="Chapman S."/>
            <person name="Chen Z."/>
            <person name="Freedman E."/>
            <person name="Gellesch M."/>
            <person name="Goldberg J."/>
            <person name="Griggs A."/>
            <person name="Gujja S."/>
            <person name="Heilman E."/>
            <person name="Heiman D."/>
            <person name="Hepburn T."/>
            <person name="Howarth C."/>
            <person name="Jen D."/>
            <person name="Larson L."/>
            <person name="Mehta T."/>
            <person name="Park D."/>
            <person name="Pearson M."/>
            <person name="Roberts A."/>
            <person name="Saif S."/>
            <person name="Shenoy N."/>
            <person name="Sisk P."/>
            <person name="Stolte C."/>
            <person name="Sykes S."/>
            <person name="Thomson T."/>
            <person name="Walk T."/>
            <person name="White J."/>
            <person name="Yandava C."/>
            <person name="Burger G."/>
            <person name="Gray M.W."/>
            <person name="Holland P.W.H."/>
            <person name="King N."/>
            <person name="Lang F.B.F."/>
            <person name="Roger A.J."/>
            <person name="Ruiz-Trillo I."/>
            <person name="Lander E."/>
            <person name="Nusbaum C."/>
        </authorList>
    </citation>
    <scope>NUCLEOTIDE SEQUENCE [LARGE SCALE GENOMIC DNA]</scope>
    <source>
        <strain evidence="14 15">ATCC 50062</strain>
    </source>
</reference>
<keyword evidence="3" id="KW-0808">Transferase</keyword>
<gene>
    <name evidence="14" type="ORF">AMSG_00146</name>
</gene>
<dbReference type="GO" id="GO:0004674">
    <property type="term" value="F:protein serine/threonine kinase activity"/>
    <property type="evidence" value="ECO:0007669"/>
    <property type="project" value="UniProtKB-KW"/>
</dbReference>
<comment type="catalytic activity">
    <reaction evidence="7">
        <text>L-threonyl-[protein] + ATP = O-phospho-L-threonyl-[protein] + ADP + H(+)</text>
        <dbReference type="Rhea" id="RHEA:46608"/>
        <dbReference type="Rhea" id="RHEA-COMP:11060"/>
        <dbReference type="Rhea" id="RHEA-COMP:11605"/>
        <dbReference type="ChEBI" id="CHEBI:15378"/>
        <dbReference type="ChEBI" id="CHEBI:30013"/>
        <dbReference type="ChEBI" id="CHEBI:30616"/>
        <dbReference type="ChEBI" id="CHEBI:61977"/>
        <dbReference type="ChEBI" id="CHEBI:456216"/>
        <dbReference type="EC" id="2.7.11.1"/>
    </reaction>
</comment>
<organism evidence="14 15">
    <name type="scientific">Thecamonas trahens ATCC 50062</name>
    <dbReference type="NCBI Taxonomy" id="461836"/>
    <lineage>
        <taxon>Eukaryota</taxon>
        <taxon>Apusozoa</taxon>
        <taxon>Apusomonadida</taxon>
        <taxon>Apusomonadidae</taxon>
        <taxon>Thecamonas</taxon>
    </lineage>
</organism>
<evidence type="ECO:0000256" key="3">
    <source>
        <dbReference type="ARBA" id="ARBA00022679"/>
    </source>
</evidence>
<dbReference type="OMA" id="DYNKNQP"/>
<evidence type="ECO:0000256" key="12">
    <source>
        <dbReference type="SAM" id="MobiDB-lite"/>
    </source>
</evidence>
<protein>
    <recommendedName>
        <fullName evidence="1">non-specific serine/threonine protein kinase</fullName>
        <ecNumber evidence="1">2.7.11.1</ecNumber>
    </recommendedName>
</protein>
<evidence type="ECO:0000313" key="15">
    <source>
        <dbReference type="Proteomes" id="UP000054408"/>
    </source>
</evidence>
<dbReference type="GeneID" id="25559966"/>
<evidence type="ECO:0000256" key="8">
    <source>
        <dbReference type="ARBA" id="ARBA00048679"/>
    </source>
</evidence>
<dbReference type="EC" id="2.7.11.1" evidence="1"/>
<evidence type="ECO:0000256" key="6">
    <source>
        <dbReference type="ARBA" id="ARBA00022840"/>
    </source>
</evidence>
<proteinExistence type="inferred from homology"/>
<dbReference type="PROSITE" id="PS00107">
    <property type="entry name" value="PROTEIN_KINASE_ATP"/>
    <property type="match status" value="1"/>
</dbReference>
<dbReference type="GO" id="GO:0051726">
    <property type="term" value="P:regulation of cell cycle"/>
    <property type="evidence" value="ECO:0007669"/>
    <property type="project" value="TreeGrafter"/>
</dbReference>
<keyword evidence="15" id="KW-1185">Reference proteome</keyword>
<dbReference type="EMBL" id="GL349433">
    <property type="protein sequence ID" value="KNC46028.1"/>
    <property type="molecule type" value="Genomic_DNA"/>
</dbReference>
<evidence type="ECO:0000259" key="13">
    <source>
        <dbReference type="PROSITE" id="PS50011"/>
    </source>
</evidence>
<dbReference type="GO" id="GO:0005956">
    <property type="term" value="C:protein kinase CK2 complex"/>
    <property type="evidence" value="ECO:0007669"/>
    <property type="project" value="TreeGrafter"/>
</dbReference>
<dbReference type="RefSeq" id="XP_013763008.1">
    <property type="nucleotide sequence ID" value="XM_013907554.1"/>
</dbReference>
<evidence type="ECO:0000256" key="1">
    <source>
        <dbReference type="ARBA" id="ARBA00012513"/>
    </source>
</evidence>
<dbReference type="CDD" id="cd14132">
    <property type="entry name" value="STKc_CK2_alpha"/>
    <property type="match status" value="1"/>
</dbReference>
<dbReference type="eggNOG" id="KOG0668">
    <property type="taxonomic scope" value="Eukaryota"/>
</dbReference>
<feature type="domain" description="Protein kinase" evidence="13">
    <location>
        <begin position="39"/>
        <end position="319"/>
    </location>
</feature>
<keyword evidence="6 9" id="KW-0067">ATP-binding</keyword>
<dbReference type="InterPro" id="IPR000719">
    <property type="entry name" value="Prot_kinase_dom"/>
</dbReference>
<keyword evidence="5 14" id="KW-0418">Kinase</keyword>
<evidence type="ECO:0000256" key="4">
    <source>
        <dbReference type="ARBA" id="ARBA00022741"/>
    </source>
</evidence>
<dbReference type="GO" id="GO:0005634">
    <property type="term" value="C:nucleus"/>
    <property type="evidence" value="ECO:0007669"/>
    <property type="project" value="TreeGrafter"/>
</dbReference>
<feature type="binding site" evidence="9">
    <location>
        <position position="69"/>
    </location>
    <ligand>
        <name>ATP</name>
        <dbReference type="ChEBI" id="CHEBI:30616"/>
    </ligand>
</feature>
<keyword evidence="11" id="KW-0175">Coiled coil</keyword>
<evidence type="ECO:0000313" key="14">
    <source>
        <dbReference type="EMBL" id="KNC46028.1"/>
    </source>
</evidence>
<feature type="compositionally biased region" description="Low complexity" evidence="12">
    <location>
        <begin position="398"/>
        <end position="422"/>
    </location>
</feature>
<evidence type="ECO:0000256" key="9">
    <source>
        <dbReference type="PROSITE-ProRule" id="PRU10141"/>
    </source>
</evidence>
<dbReference type="AlphaFoldDB" id="A0A0L0D3Z2"/>
<keyword evidence="4 9" id="KW-0547">Nucleotide-binding</keyword>
<name>A0A0L0D3Z2_THETB</name>
<sequence>MTEQRVFEAREHADYTERFDRAEFDVKRYRVTWTKTDRFKMGRKVGQGHFGEVFEAKDTQRKSKKVVAKMLKDTRKQKAKLRQEIKMLEYVRGGPNIVQLQDTVKDLNTGNKLLIFEKINYVKCRDLFPQLDNEEVRYYAYELLRAIAYTHSIGVMHRDIKPSNILIDPRKRKLRLIDWGKNIRGPGTRCYKSPELSLRYEYYDYSCDMWAFGCTFGSMIFLEHPLIRGKGSWFNQLLATVKIVGSDELFTYMRKINVVLDDDQMAALSGYPKKKWESFIDDDNRHRVTPEAIDLIANCVLTDHVRRFTATEAMAHPYFDAVRPSSSSASSSRTHRHSKRNAADSAGSSSDSGRGGPAKPDVASGSYSYYYESTYQYVSYTGSSSSSDDAPKARTGKSSRAGSSRASSSRPSKSASKAASKASKSRRR</sequence>
<dbReference type="Pfam" id="PF00069">
    <property type="entry name" value="Pkinase"/>
    <property type="match status" value="1"/>
</dbReference>
<dbReference type="PANTHER" id="PTHR24054:SF0">
    <property type="entry name" value="CASEIN KINASE II SUBUNIT ALPHA"/>
    <property type="match status" value="1"/>
</dbReference>
<evidence type="ECO:0000256" key="5">
    <source>
        <dbReference type="ARBA" id="ARBA00022777"/>
    </source>
</evidence>
<evidence type="ECO:0000256" key="10">
    <source>
        <dbReference type="RuleBase" id="RU000304"/>
    </source>
</evidence>
<dbReference type="Proteomes" id="UP000054408">
    <property type="component" value="Unassembled WGS sequence"/>
</dbReference>
<accession>A0A0L0D3Z2</accession>
<dbReference type="InterPro" id="IPR017441">
    <property type="entry name" value="Protein_kinase_ATP_BS"/>
</dbReference>
<dbReference type="InterPro" id="IPR045216">
    <property type="entry name" value="CK2_alpha"/>
</dbReference>
<dbReference type="PANTHER" id="PTHR24054">
    <property type="entry name" value="CASEIN KINASE II SUBUNIT ALPHA"/>
    <property type="match status" value="1"/>
</dbReference>
<feature type="region of interest" description="Disordered" evidence="12">
    <location>
        <begin position="321"/>
        <end position="363"/>
    </location>
</feature>
<feature type="coiled-coil region" evidence="11">
    <location>
        <begin position="64"/>
        <end position="91"/>
    </location>
</feature>
<dbReference type="STRING" id="461836.A0A0L0D3Z2"/>
<dbReference type="GO" id="GO:0005829">
    <property type="term" value="C:cytosol"/>
    <property type="evidence" value="ECO:0007669"/>
    <property type="project" value="TreeGrafter"/>
</dbReference>
<dbReference type="SUPFAM" id="SSF56112">
    <property type="entry name" value="Protein kinase-like (PK-like)"/>
    <property type="match status" value="1"/>
</dbReference>